<evidence type="ECO:0000256" key="10">
    <source>
        <dbReference type="SAM" id="MobiDB-lite"/>
    </source>
</evidence>
<evidence type="ECO:0000256" key="11">
    <source>
        <dbReference type="SAM" id="Phobius"/>
    </source>
</evidence>
<dbReference type="NCBIfam" id="TIGR01410">
    <property type="entry name" value="tatB"/>
    <property type="match status" value="1"/>
</dbReference>
<dbReference type="Proteomes" id="UP000307874">
    <property type="component" value="Unassembled WGS sequence"/>
</dbReference>
<keyword evidence="5 9" id="KW-0653">Protein transport</keyword>
<evidence type="ECO:0000256" key="4">
    <source>
        <dbReference type="ARBA" id="ARBA00022692"/>
    </source>
</evidence>
<feature type="compositionally biased region" description="Basic and acidic residues" evidence="10">
    <location>
        <begin position="140"/>
        <end position="160"/>
    </location>
</feature>
<name>A0A5C4JMR5_9HYPH</name>
<dbReference type="AlphaFoldDB" id="A0A5C4JMR5"/>
<keyword evidence="4 9" id="KW-0812">Transmembrane</keyword>
<keyword evidence="7 9" id="KW-0811">Translocation</keyword>
<dbReference type="OrthoDB" id="7206969at2"/>
<comment type="similarity">
    <text evidence="9">Belongs to the TatB family.</text>
</comment>
<dbReference type="PRINTS" id="PR01506">
    <property type="entry name" value="TATBPROTEIN"/>
</dbReference>
<organism evidence="12 13">
    <name type="scientific">Martelella lutilitoris</name>
    <dbReference type="NCBI Taxonomy" id="2583532"/>
    <lineage>
        <taxon>Bacteria</taxon>
        <taxon>Pseudomonadati</taxon>
        <taxon>Pseudomonadota</taxon>
        <taxon>Alphaproteobacteria</taxon>
        <taxon>Hyphomicrobiales</taxon>
        <taxon>Aurantimonadaceae</taxon>
        <taxon>Martelella</taxon>
    </lineage>
</organism>
<keyword evidence="6 9" id="KW-1133">Transmembrane helix</keyword>
<comment type="caution">
    <text evidence="12">The sequence shown here is derived from an EMBL/GenBank/DDBJ whole genome shotgun (WGS) entry which is preliminary data.</text>
</comment>
<reference evidence="12 13" key="2">
    <citation type="submission" date="2019-06" db="EMBL/GenBank/DDBJ databases">
        <title>Martelella lutilitoris sp. nov., isolated from a tidal mudflat.</title>
        <authorList>
            <person name="Kim Y.-J."/>
        </authorList>
    </citation>
    <scope>NUCLEOTIDE SEQUENCE [LARGE SCALE GENOMIC DNA]</scope>
    <source>
        <strain evidence="12 13">GH2-6</strain>
    </source>
</reference>
<dbReference type="GO" id="GO:0008320">
    <property type="term" value="F:protein transmembrane transporter activity"/>
    <property type="evidence" value="ECO:0007669"/>
    <property type="project" value="UniProtKB-UniRule"/>
</dbReference>
<evidence type="ECO:0000256" key="2">
    <source>
        <dbReference type="ARBA" id="ARBA00022448"/>
    </source>
</evidence>
<comment type="subcellular location">
    <subcellularLocation>
        <location evidence="9">Cell membrane</location>
        <topology evidence="9">Single-pass membrane protein</topology>
    </subcellularLocation>
    <subcellularLocation>
        <location evidence="1">Membrane</location>
        <topology evidence="1">Single-pass membrane protein</topology>
    </subcellularLocation>
</comment>
<feature type="region of interest" description="Disordered" evidence="10">
    <location>
        <begin position="81"/>
        <end position="187"/>
    </location>
</feature>
<accession>A0A5C4JMR5</accession>
<dbReference type="InterPro" id="IPR003369">
    <property type="entry name" value="TatA/B/E"/>
</dbReference>
<evidence type="ECO:0000256" key="8">
    <source>
        <dbReference type="ARBA" id="ARBA00023136"/>
    </source>
</evidence>
<dbReference type="RefSeq" id="WP_138749741.1">
    <property type="nucleotide sequence ID" value="NZ_VCLB01000009.1"/>
</dbReference>
<keyword evidence="13" id="KW-1185">Reference proteome</keyword>
<evidence type="ECO:0000313" key="12">
    <source>
        <dbReference type="EMBL" id="TNB46753.1"/>
    </source>
</evidence>
<evidence type="ECO:0000256" key="7">
    <source>
        <dbReference type="ARBA" id="ARBA00023010"/>
    </source>
</evidence>
<reference evidence="12 13" key="1">
    <citation type="submission" date="2019-05" db="EMBL/GenBank/DDBJ databases">
        <authorList>
            <person name="Lee S.D."/>
        </authorList>
    </citation>
    <scope>NUCLEOTIDE SEQUENCE [LARGE SCALE GENOMIC DNA]</scope>
    <source>
        <strain evidence="12 13">GH2-6</strain>
    </source>
</reference>
<keyword evidence="2 9" id="KW-0813">Transport</keyword>
<proteinExistence type="inferred from homology"/>
<comment type="function">
    <text evidence="9">Part of the twin-arginine translocation (Tat) system that transports large folded proteins containing a characteristic twin-arginine motif in their signal peptide across membranes. Together with TatC, TatB is part of a receptor directly interacting with Tat signal peptides. TatB may form an oligomeric binding site that transiently accommodates folded Tat precursor proteins before their translocation.</text>
</comment>
<evidence type="ECO:0000256" key="6">
    <source>
        <dbReference type="ARBA" id="ARBA00022989"/>
    </source>
</evidence>
<feature type="transmembrane region" description="Helical" evidence="11">
    <location>
        <begin position="6"/>
        <end position="25"/>
    </location>
</feature>
<protein>
    <recommendedName>
        <fullName evidence="9">Sec-independent protein translocase protein TatB</fullName>
    </recommendedName>
</protein>
<evidence type="ECO:0000256" key="1">
    <source>
        <dbReference type="ARBA" id="ARBA00004167"/>
    </source>
</evidence>
<feature type="compositionally biased region" description="Basic and acidic residues" evidence="10">
    <location>
        <begin position="104"/>
        <end position="116"/>
    </location>
</feature>
<dbReference type="HAMAP" id="MF_00237">
    <property type="entry name" value="TatB"/>
    <property type="match status" value="1"/>
</dbReference>
<evidence type="ECO:0000313" key="13">
    <source>
        <dbReference type="Proteomes" id="UP000307874"/>
    </source>
</evidence>
<gene>
    <name evidence="9 12" type="primary">tatB</name>
    <name evidence="12" type="ORF">FF124_17385</name>
</gene>
<keyword evidence="8 9" id="KW-0472">Membrane</keyword>
<dbReference type="Gene3D" id="1.20.5.3310">
    <property type="match status" value="1"/>
</dbReference>
<sequence length="187" mass="20805">MLDIGWTELLVVAIVLVVVVGPRELPHVLRTFGKTMTKMRRMATDFRSQMDDALKEADMEDVSSAIRDVRKLNPANQLRDAVSPLRQTARDIQSDLKTSTSLENKPKATTSDKPDLPKASYPTPGAQPAFTPENVFQKAVRKEEEQAAELVSKRQDDGLMSRRPGYRGTARPTKTSKGRSGGRRNGR</sequence>
<dbReference type="PANTHER" id="PTHR33162">
    <property type="entry name" value="SEC-INDEPENDENT PROTEIN TRANSLOCASE PROTEIN TATA, CHLOROPLASTIC"/>
    <property type="match status" value="1"/>
</dbReference>
<comment type="subunit">
    <text evidence="9">The Tat system comprises two distinct complexes: a TatABC complex, containing multiple copies of TatA, TatB and TatC subunits, and a separate TatA complex, containing only TatA subunits. Substrates initially bind to the TatABC complex, which probably triggers association of the separate TatA complex to form the active translocon.</text>
</comment>
<dbReference type="InterPro" id="IPR018448">
    <property type="entry name" value="TatB"/>
</dbReference>
<dbReference type="EMBL" id="VCLB01000009">
    <property type="protein sequence ID" value="TNB46753.1"/>
    <property type="molecule type" value="Genomic_DNA"/>
</dbReference>
<dbReference type="GO" id="GO:0043953">
    <property type="term" value="P:protein transport by the Tat complex"/>
    <property type="evidence" value="ECO:0007669"/>
    <property type="project" value="UniProtKB-UniRule"/>
</dbReference>
<dbReference type="PANTHER" id="PTHR33162:SF1">
    <property type="entry name" value="SEC-INDEPENDENT PROTEIN TRANSLOCASE PROTEIN TATA, CHLOROPLASTIC"/>
    <property type="match status" value="1"/>
</dbReference>
<feature type="compositionally biased region" description="Basic residues" evidence="10">
    <location>
        <begin position="174"/>
        <end position="187"/>
    </location>
</feature>
<evidence type="ECO:0000256" key="5">
    <source>
        <dbReference type="ARBA" id="ARBA00022927"/>
    </source>
</evidence>
<dbReference type="Pfam" id="PF02416">
    <property type="entry name" value="TatA_B_E"/>
    <property type="match status" value="1"/>
</dbReference>
<dbReference type="GO" id="GO:0033281">
    <property type="term" value="C:TAT protein transport complex"/>
    <property type="evidence" value="ECO:0007669"/>
    <property type="project" value="UniProtKB-UniRule"/>
</dbReference>
<keyword evidence="3 9" id="KW-1003">Cell membrane</keyword>
<evidence type="ECO:0000256" key="3">
    <source>
        <dbReference type="ARBA" id="ARBA00022475"/>
    </source>
</evidence>
<evidence type="ECO:0000256" key="9">
    <source>
        <dbReference type="HAMAP-Rule" id="MF_00237"/>
    </source>
</evidence>